<dbReference type="Proteomes" id="UP000054018">
    <property type="component" value="Unassembled WGS sequence"/>
</dbReference>
<protein>
    <submittedName>
        <fullName evidence="1">Uncharacterized protein</fullName>
    </submittedName>
</protein>
<proteinExistence type="predicted"/>
<dbReference type="EMBL" id="KN834183">
    <property type="protein sequence ID" value="KIK11615.1"/>
    <property type="molecule type" value="Genomic_DNA"/>
</dbReference>
<gene>
    <name evidence="1" type="ORF">PISMIDRAFT_19386</name>
</gene>
<keyword evidence="2" id="KW-1185">Reference proteome</keyword>
<evidence type="ECO:0000313" key="2">
    <source>
        <dbReference type="Proteomes" id="UP000054018"/>
    </source>
</evidence>
<dbReference type="HOGENOM" id="CLU_2622949_0_0_1"/>
<sequence>MRSSTLPAARAVEHTYVLTKIDLQADILKFYVAIFQNASKKVRGIYAHLGFFPVVATVLDNLRPDAPLVLREQYRSSA</sequence>
<organism evidence="1 2">
    <name type="scientific">Pisolithus microcarpus 441</name>
    <dbReference type="NCBI Taxonomy" id="765257"/>
    <lineage>
        <taxon>Eukaryota</taxon>
        <taxon>Fungi</taxon>
        <taxon>Dikarya</taxon>
        <taxon>Basidiomycota</taxon>
        <taxon>Agaricomycotina</taxon>
        <taxon>Agaricomycetes</taxon>
        <taxon>Agaricomycetidae</taxon>
        <taxon>Boletales</taxon>
        <taxon>Sclerodermatineae</taxon>
        <taxon>Pisolithaceae</taxon>
        <taxon>Pisolithus</taxon>
    </lineage>
</organism>
<evidence type="ECO:0000313" key="1">
    <source>
        <dbReference type="EMBL" id="KIK11615.1"/>
    </source>
</evidence>
<reference evidence="2" key="2">
    <citation type="submission" date="2015-01" db="EMBL/GenBank/DDBJ databases">
        <title>Evolutionary Origins and Diversification of the Mycorrhizal Mutualists.</title>
        <authorList>
            <consortium name="DOE Joint Genome Institute"/>
            <consortium name="Mycorrhizal Genomics Consortium"/>
            <person name="Kohler A."/>
            <person name="Kuo A."/>
            <person name="Nagy L.G."/>
            <person name="Floudas D."/>
            <person name="Copeland A."/>
            <person name="Barry K.W."/>
            <person name="Cichocki N."/>
            <person name="Veneault-Fourrey C."/>
            <person name="LaButti K."/>
            <person name="Lindquist E.A."/>
            <person name="Lipzen A."/>
            <person name="Lundell T."/>
            <person name="Morin E."/>
            <person name="Murat C."/>
            <person name="Riley R."/>
            <person name="Ohm R."/>
            <person name="Sun H."/>
            <person name="Tunlid A."/>
            <person name="Henrissat B."/>
            <person name="Grigoriev I.V."/>
            <person name="Hibbett D.S."/>
            <person name="Martin F."/>
        </authorList>
    </citation>
    <scope>NUCLEOTIDE SEQUENCE [LARGE SCALE GENOMIC DNA]</scope>
    <source>
        <strain evidence="2">441</strain>
    </source>
</reference>
<name>A0A0C9XH44_9AGAM</name>
<accession>A0A0C9XH44</accession>
<dbReference type="AlphaFoldDB" id="A0A0C9XH44"/>
<reference evidence="1 2" key="1">
    <citation type="submission" date="2014-04" db="EMBL/GenBank/DDBJ databases">
        <authorList>
            <consortium name="DOE Joint Genome Institute"/>
            <person name="Kuo A."/>
            <person name="Kohler A."/>
            <person name="Costa M.D."/>
            <person name="Nagy L.G."/>
            <person name="Floudas D."/>
            <person name="Copeland A."/>
            <person name="Barry K.W."/>
            <person name="Cichocki N."/>
            <person name="Veneault-Fourrey C."/>
            <person name="LaButti K."/>
            <person name="Lindquist E.A."/>
            <person name="Lipzen A."/>
            <person name="Lundell T."/>
            <person name="Morin E."/>
            <person name="Murat C."/>
            <person name="Sun H."/>
            <person name="Tunlid A."/>
            <person name="Henrissat B."/>
            <person name="Grigoriev I.V."/>
            <person name="Hibbett D.S."/>
            <person name="Martin F."/>
            <person name="Nordberg H.P."/>
            <person name="Cantor M.N."/>
            <person name="Hua S.X."/>
        </authorList>
    </citation>
    <scope>NUCLEOTIDE SEQUENCE [LARGE SCALE GENOMIC DNA]</scope>
    <source>
        <strain evidence="1 2">441</strain>
    </source>
</reference>